<dbReference type="GO" id="GO:0005524">
    <property type="term" value="F:ATP binding"/>
    <property type="evidence" value="ECO:0007669"/>
    <property type="project" value="UniProtKB-KW"/>
</dbReference>
<dbReference type="Pfam" id="PF00512">
    <property type="entry name" value="HisKA"/>
    <property type="match status" value="1"/>
</dbReference>
<dbReference type="SUPFAM" id="SSF158472">
    <property type="entry name" value="HAMP domain-like"/>
    <property type="match status" value="1"/>
</dbReference>
<protein>
    <recommendedName>
        <fullName evidence="3">histidine kinase</fullName>
        <ecNumber evidence="3">2.7.13.3</ecNumber>
    </recommendedName>
</protein>
<dbReference type="PROSITE" id="PS50109">
    <property type="entry name" value="HIS_KIN"/>
    <property type="match status" value="1"/>
</dbReference>
<gene>
    <name evidence="15" type="ORF">DQG23_14575</name>
</gene>
<reference evidence="15 16" key="1">
    <citation type="journal article" date="2009" name="Int. J. Syst. Evol. Microbiol.">
        <title>Paenibacillus contaminans sp. nov., isolated from a contaminated laboratory plate.</title>
        <authorList>
            <person name="Chou J.H."/>
            <person name="Lee J.H."/>
            <person name="Lin M.C."/>
            <person name="Chang P.S."/>
            <person name="Arun A.B."/>
            <person name="Young C.C."/>
            <person name="Chen W.M."/>
        </authorList>
    </citation>
    <scope>NUCLEOTIDE SEQUENCE [LARGE SCALE GENOMIC DNA]</scope>
    <source>
        <strain evidence="15 16">CKOBP-6</strain>
    </source>
</reference>
<dbReference type="SUPFAM" id="SSF47384">
    <property type="entry name" value="Homodimeric domain of signal transducing histidine kinase"/>
    <property type="match status" value="1"/>
</dbReference>
<feature type="domain" description="HAMP" evidence="14">
    <location>
        <begin position="167"/>
        <end position="219"/>
    </location>
</feature>
<dbReference type="CDD" id="cd06225">
    <property type="entry name" value="HAMP"/>
    <property type="match status" value="1"/>
</dbReference>
<dbReference type="SMART" id="SM00304">
    <property type="entry name" value="HAMP"/>
    <property type="match status" value="1"/>
</dbReference>
<keyword evidence="16" id="KW-1185">Reference proteome</keyword>
<feature type="transmembrane region" description="Helical" evidence="12">
    <location>
        <begin position="21"/>
        <end position="38"/>
    </location>
</feature>
<dbReference type="EMBL" id="QMFB01000007">
    <property type="protein sequence ID" value="RAV20728.1"/>
    <property type="molecule type" value="Genomic_DNA"/>
</dbReference>
<dbReference type="InterPro" id="IPR036890">
    <property type="entry name" value="HATPase_C_sf"/>
</dbReference>
<dbReference type="AlphaFoldDB" id="A0A329MML4"/>
<organism evidence="15 16">
    <name type="scientific">Paenibacillus contaminans</name>
    <dbReference type="NCBI Taxonomy" id="450362"/>
    <lineage>
        <taxon>Bacteria</taxon>
        <taxon>Bacillati</taxon>
        <taxon>Bacillota</taxon>
        <taxon>Bacilli</taxon>
        <taxon>Bacillales</taxon>
        <taxon>Paenibacillaceae</taxon>
        <taxon>Paenibacillus</taxon>
    </lineage>
</organism>
<evidence type="ECO:0000256" key="8">
    <source>
        <dbReference type="ARBA" id="ARBA00022777"/>
    </source>
</evidence>
<keyword evidence="8 15" id="KW-0418">Kinase</keyword>
<evidence type="ECO:0000259" key="13">
    <source>
        <dbReference type="PROSITE" id="PS50109"/>
    </source>
</evidence>
<dbReference type="InterPro" id="IPR003594">
    <property type="entry name" value="HATPase_dom"/>
</dbReference>
<sequence length="462" mass="50816">MGHRLPVRGGAGMKPRLRIRQWMIIGMLIVIVMPRLLFELSDLLDRYVFESSLYERQQAGLAEAIRNVNESNAAQWTDSDWQASLQSTAKQAGIGIVLQDGSGREIVLAGPIGTEESATRQINIVEQGELQGKALIFLPQRKSEVATVCAIIAAIAAILFIAWKIGQVVVKPLEAMSAAARRIADGDLDFHLPESSVLEVTTVRSAFHAMGSSLRESLIRESELQEERRFFIGAIAHDLRTPLFMLRGCLAWLEKGKTDNPEKTARYLSICTKKAESLERLVSDLFSFTKLESIEQTLRPEPVVPGRLFADLAEEYSPVAKAKGAEIHFEGDVQRGDITVQGDSHLLRRAVSNLLDNAIRHTPAGGTTTFAWHLEDGRIVFTIEDTGPGIEVQDLPHVFEPFYRGDPSRNSESGGVGLGLTIARRIIRAHKGDLSVRNRSLSGGAIFTGWVPLTIGPLTNLN</sequence>
<dbReference type="Proteomes" id="UP000250369">
    <property type="component" value="Unassembled WGS sequence"/>
</dbReference>
<keyword evidence="11 12" id="KW-0472">Membrane</keyword>
<evidence type="ECO:0000313" key="15">
    <source>
        <dbReference type="EMBL" id="RAV20728.1"/>
    </source>
</evidence>
<evidence type="ECO:0000256" key="11">
    <source>
        <dbReference type="ARBA" id="ARBA00023136"/>
    </source>
</evidence>
<dbReference type="CDD" id="cd00082">
    <property type="entry name" value="HisKA"/>
    <property type="match status" value="1"/>
</dbReference>
<evidence type="ECO:0000256" key="1">
    <source>
        <dbReference type="ARBA" id="ARBA00000085"/>
    </source>
</evidence>
<dbReference type="EC" id="2.7.13.3" evidence="3"/>
<keyword evidence="4" id="KW-1003">Cell membrane</keyword>
<dbReference type="SMART" id="SM00388">
    <property type="entry name" value="HisKA"/>
    <property type="match status" value="1"/>
</dbReference>
<keyword evidence="7" id="KW-0547">Nucleotide-binding</keyword>
<keyword evidence="6" id="KW-0808">Transferase</keyword>
<keyword evidence="9" id="KW-0067">ATP-binding</keyword>
<dbReference type="InterPro" id="IPR003661">
    <property type="entry name" value="HisK_dim/P_dom"/>
</dbReference>
<dbReference type="PROSITE" id="PS50885">
    <property type="entry name" value="HAMP"/>
    <property type="match status" value="1"/>
</dbReference>
<comment type="caution">
    <text evidence="15">The sequence shown here is derived from an EMBL/GenBank/DDBJ whole genome shotgun (WGS) entry which is preliminary data.</text>
</comment>
<dbReference type="GO" id="GO:0016036">
    <property type="term" value="P:cellular response to phosphate starvation"/>
    <property type="evidence" value="ECO:0007669"/>
    <property type="project" value="TreeGrafter"/>
</dbReference>
<evidence type="ECO:0000256" key="10">
    <source>
        <dbReference type="ARBA" id="ARBA00023012"/>
    </source>
</evidence>
<dbReference type="InterPro" id="IPR050351">
    <property type="entry name" value="BphY/WalK/GraS-like"/>
</dbReference>
<dbReference type="InterPro" id="IPR036097">
    <property type="entry name" value="HisK_dim/P_sf"/>
</dbReference>
<dbReference type="Gene3D" id="6.10.340.10">
    <property type="match status" value="1"/>
</dbReference>
<dbReference type="SMART" id="SM00387">
    <property type="entry name" value="HATPase_c"/>
    <property type="match status" value="1"/>
</dbReference>
<dbReference type="Gene3D" id="1.10.287.130">
    <property type="match status" value="1"/>
</dbReference>
<evidence type="ECO:0000256" key="5">
    <source>
        <dbReference type="ARBA" id="ARBA00022553"/>
    </source>
</evidence>
<proteinExistence type="predicted"/>
<keyword evidence="10" id="KW-0902">Two-component regulatory system</keyword>
<dbReference type="FunFam" id="3.30.565.10:FF:000006">
    <property type="entry name" value="Sensor histidine kinase WalK"/>
    <property type="match status" value="1"/>
</dbReference>
<dbReference type="InterPro" id="IPR004358">
    <property type="entry name" value="Sig_transdc_His_kin-like_C"/>
</dbReference>
<comment type="catalytic activity">
    <reaction evidence="1">
        <text>ATP + protein L-histidine = ADP + protein N-phospho-L-histidine.</text>
        <dbReference type="EC" id="2.7.13.3"/>
    </reaction>
</comment>
<dbReference type="PRINTS" id="PR00344">
    <property type="entry name" value="BCTRLSENSOR"/>
</dbReference>
<evidence type="ECO:0000256" key="12">
    <source>
        <dbReference type="SAM" id="Phobius"/>
    </source>
</evidence>
<dbReference type="SUPFAM" id="SSF55874">
    <property type="entry name" value="ATPase domain of HSP90 chaperone/DNA topoisomerase II/histidine kinase"/>
    <property type="match status" value="1"/>
</dbReference>
<evidence type="ECO:0000256" key="6">
    <source>
        <dbReference type="ARBA" id="ARBA00022679"/>
    </source>
</evidence>
<dbReference type="InterPro" id="IPR005467">
    <property type="entry name" value="His_kinase_dom"/>
</dbReference>
<name>A0A329MML4_9BACL</name>
<dbReference type="PANTHER" id="PTHR45453">
    <property type="entry name" value="PHOSPHATE REGULON SENSOR PROTEIN PHOR"/>
    <property type="match status" value="1"/>
</dbReference>
<evidence type="ECO:0000256" key="2">
    <source>
        <dbReference type="ARBA" id="ARBA00004651"/>
    </source>
</evidence>
<evidence type="ECO:0000313" key="16">
    <source>
        <dbReference type="Proteomes" id="UP000250369"/>
    </source>
</evidence>
<dbReference type="GO" id="GO:0005886">
    <property type="term" value="C:plasma membrane"/>
    <property type="evidence" value="ECO:0007669"/>
    <property type="project" value="UniProtKB-SubCell"/>
</dbReference>
<dbReference type="GO" id="GO:0004721">
    <property type="term" value="F:phosphoprotein phosphatase activity"/>
    <property type="evidence" value="ECO:0007669"/>
    <property type="project" value="TreeGrafter"/>
</dbReference>
<evidence type="ECO:0000256" key="7">
    <source>
        <dbReference type="ARBA" id="ARBA00022741"/>
    </source>
</evidence>
<comment type="subcellular location">
    <subcellularLocation>
        <location evidence="2">Cell membrane</location>
        <topology evidence="2">Multi-pass membrane protein</topology>
    </subcellularLocation>
</comment>
<keyword evidence="12" id="KW-1133">Transmembrane helix</keyword>
<dbReference type="CDD" id="cd00075">
    <property type="entry name" value="HATPase"/>
    <property type="match status" value="1"/>
</dbReference>
<evidence type="ECO:0000259" key="14">
    <source>
        <dbReference type="PROSITE" id="PS50885"/>
    </source>
</evidence>
<dbReference type="InterPro" id="IPR003660">
    <property type="entry name" value="HAMP_dom"/>
</dbReference>
<dbReference type="Gene3D" id="3.30.565.10">
    <property type="entry name" value="Histidine kinase-like ATPase, C-terminal domain"/>
    <property type="match status" value="1"/>
</dbReference>
<keyword evidence="5" id="KW-0597">Phosphoprotein</keyword>
<keyword evidence="12" id="KW-0812">Transmembrane</keyword>
<dbReference type="PANTHER" id="PTHR45453:SF1">
    <property type="entry name" value="PHOSPHATE REGULON SENSOR PROTEIN PHOR"/>
    <property type="match status" value="1"/>
</dbReference>
<dbReference type="GO" id="GO:0000155">
    <property type="term" value="F:phosphorelay sensor kinase activity"/>
    <property type="evidence" value="ECO:0007669"/>
    <property type="project" value="InterPro"/>
</dbReference>
<feature type="domain" description="Histidine kinase" evidence="13">
    <location>
        <begin position="234"/>
        <end position="455"/>
    </location>
</feature>
<accession>A0A329MML4</accession>
<evidence type="ECO:0000256" key="9">
    <source>
        <dbReference type="ARBA" id="ARBA00022840"/>
    </source>
</evidence>
<evidence type="ECO:0000256" key="4">
    <source>
        <dbReference type="ARBA" id="ARBA00022475"/>
    </source>
</evidence>
<dbReference type="Pfam" id="PF02518">
    <property type="entry name" value="HATPase_c"/>
    <property type="match status" value="1"/>
</dbReference>
<dbReference type="Pfam" id="PF00672">
    <property type="entry name" value="HAMP"/>
    <property type="match status" value="1"/>
</dbReference>
<evidence type="ECO:0000256" key="3">
    <source>
        <dbReference type="ARBA" id="ARBA00012438"/>
    </source>
</evidence>